<organism evidence="2 3">
    <name type="scientific">Pleurotus eryngii</name>
    <name type="common">Boletus of the steppes</name>
    <dbReference type="NCBI Taxonomy" id="5323"/>
    <lineage>
        <taxon>Eukaryota</taxon>
        <taxon>Fungi</taxon>
        <taxon>Dikarya</taxon>
        <taxon>Basidiomycota</taxon>
        <taxon>Agaricomycotina</taxon>
        <taxon>Agaricomycetes</taxon>
        <taxon>Agaricomycetidae</taxon>
        <taxon>Agaricales</taxon>
        <taxon>Pleurotineae</taxon>
        <taxon>Pleurotaceae</taxon>
        <taxon>Pleurotus</taxon>
    </lineage>
</organism>
<keyword evidence="3" id="KW-1185">Reference proteome</keyword>
<evidence type="ECO:0000256" key="1">
    <source>
        <dbReference type="SAM" id="MobiDB-lite"/>
    </source>
</evidence>
<dbReference type="EMBL" id="MU154527">
    <property type="protein sequence ID" value="KAF9500593.1"/>
    <property type="molecule type" value="Genomic_DNA"/>
</dbReference>
<proteinExistence type="predicted"/>
<name>A0A9P6A7J8_PLEER</name>
<gene>
    <name evidence="2" type="ORF">BDN71DRAFT_1492902</name>
</gene>
<dbReference type="AlphaFoldDB" id="A0A9P6A7J8"/>
<feature type="compositionally biased region" description="Basic residues" evidence="1">
    <location>
        <begin position="70"/>
        <end position="82"/>
    </location>
</feature>
<protein>
    <submittedName>
        <fullName evidence="2">Uncharacterized protein</fullName>
    </submittedName>
</protein>
<accession>A0A9P6A7J8</accession>
<evidence type="ECO:0000313" key="3">
    <source>
        <dbReference type="Proteomes" id="UP000807025"/>
    </source>
</evidence>
<feature type="compositionally biased region" description="Polar residues" evidence="1">
    <location>
        <begin position="1"/>
        <end position="14"/>
    </location>
</feature>
<feature type="compositionally biased region" description="Basic and acidic residues" evidence="1">
    <location>
        <begin position="121"/>
        <end position="130"/>
    </location>
</feature>
<sequence>MLLSQQTLHHSTMPRTVKSDPRVRGVGSNQTPQTQLSHLTLAPRVTRSTKRAIHPTSISAQVASHAARPPTRRSKRRSRKRGPSGSRPNRNPVAGSTSLFPTHEDSAGAKIDSTQRTIKKPRLEDFKTESENEEEDGGNDEHDKAPQENEMEALEIIPGTSPRFLNDSTH</sequence>
<feature type="compositionally biased region" description="Polar residues" evidence="1">
    <location>
        <begin position="27"/>
        <end position="38"/>
    </location>
</feature>
<evidence type="ECO:0000313" key="2">
    <source>
        <dbReference type="EMBL" id="KAF9500593.1"/>
    </source>
</evidence>
<dbReference type="Proteomes" id="UP000807025">
    <property type="component" value="Unassembled WGS sequence"/>
</dbReference>
<reference evidence="2" key="1">
    <citation type="submission" date="2020-11" db="EMBL/GenBank/DDBJ databases">
        <authorList>
            <consortium name="DOE Joint Genome Institute"/>
            <person name="Ahrendt S."/>
            <person name="Riley R."/>
            <person name="Andreopoulos W."/>
            <person name="Labutti K."/>
            <person name="Pangilinan J."/>
            <person name="Ruiz-Duenas F.J."/>
            <person name="Barrasa J.M."/>
            <person name="Sanchez-Garcia M."/>
            <person name="Camarero S."/>
            <person name="Miyauchi S."/>
            <person name="Serrano A."/>
            <person name="Linde D."/>
            <person name="Babiker R."/>
            <person name="Drula E."/>
            <person name="Ayuso-Fernandez I."/>
            <person name="Pacheco R."/>
            <person name="Padilla G."/>
            <person name="Ferreira P."/>
            <person name="Barriuso J."/>
            <person name="Kellner H."/>
            <person name="Castanera R."/>
            <person name="Alfaro M."/>
            <person name="Ramirez L."/>
            <person name="Pisabarro A.G."/>
            <person name="Kuo A."/>
            <person name="Tritt A."/>
            <person name="Lipzen A."/>
            <person name="He G."/>
            <person name="Yan M."/>
            <person name="Ng V."/>
            <person name="Cullen D."/>
            <person name="Martin F."/>
            <person name="Rosso M.-N."/>
            <person name="Henrissat B."/>
            <person name="Hibbett D."/>
            <person name="Martinez A.T."/>
            <person name="Grigoriev I.V."/>
        </authorList>
    </citation>
    <scope>NUCLEOTIDE SEQUENCE</scope>
    <source>
        <strain evidence="2">ATCC 90797</strain>
    </source>
</reference>
<feature type="non-terminal residue" evidence="2">
    <location>
        <position position="170"/>
    </location>
</feature>
<feature type="region of interest" description="Disordered" evidence="1">
    <location>
        <begin position="1"/>
        <end position="170"/>
    </location>
</feature>
<comment type="caution">
    <text evidence="2">The sequence shown here is derived from an EMBL/GenBank/DDBJ whole genome shotgun (WGS) entry which is preliminary data.</text>
</comment>